<evidence type="ECO:0000313" key="2">
    <source>
        <dbReference type="EMBL" id="KAG7395463.1"/>
    </source>
</evidence>
<organism evidence="2 3">
    <name type="scientific">Phytophthora boehmeriae</name>
    <dbReference type="NCBI Taxonomy" id="109152"/>
    <lineage>
        <taxon>Eukaryota</taxon>
        <taxon>Sar</taxon>
        <taxon>Stramenopiles</taxon>
        <taxon>Oomycota</taxon>
        <taxon>Peronosporomycetes</taxon>
        <taxon>Peronosporales</taxon>
        <taxon>Peronosporaceae</taxon>
        <taxon>Phytophthora</taxon>
    </lineage>
</organism>
<feature type="coiled-coil region" evidence="1">
    <location>
        <begin position="80"/>
        <end position="107"/>
    </location>
</feature>
<name>A0A8T1WUA7_9STRA</name>
<reference evidence="2" key="1">
    <citation type="submission" date="2021-02" db="EMBL/GenBank/DDBJ databases">
        <authorList>
            <person name="Palmer J.M."/>
        </authorList>
    </citation>
    <scope>NUCLEOTIDE SEQUENCE</scope>
    <source>
        <strain evidence="2">SCRP23</strain>
    </source>
</reference>
<evidence type="ECO:0000313" key="3">
    <source>
        <dbReference type="Proteomes" id="UP000693981"/>
    </source>
</evidence>
<protein>
    <recommendedName>
        <fullName evidence="4">M96 mating-specific protein family</fullName>
    </recommendedName>
</protein>
<comment type="caution">
    <text evidence="2">The sequence shown here is derived from an EMBL/GenBank/DDBJ whole genome shotgun (WGS) entry which is preliminary data.</text>
</comment>
<accession>A0A8T1WUA7</accession>
<dbReference type="EMBL" id="JAGDFL010000205">
    <property type="protein sequence ID" value="KAG7395463.1"/>
    <property type="molecule type" value="Genomic_DNA"/>
</dbReference>
<keyword evidence="3" id="KW-1185">Reference proteome</keyword>
<evidence type="ECO:0000256" key="1">
    <source>
        <dbReference type="SAM" id="Coils"/>
    </source>
</evidence>
<proteinExistence type="predicted"/>
<dbReference type="Proteomes" id="UP000693981">
    <property type="component" value="Unassembled WGS sequence"/>
</dbReference>
<dbReference type="AlphaFoldDB" id="A0A8T1WUA7"/>
<evidence type="ECO:0008006" key="4">
    <source>
        <dbReference type="Google" id="ProtNLM"/>
    </source>
</evidence>
<sequence>MTTDDVFLAEVEDFLTSIDLPTFPLTQALDDNDDSNPPAERVAVAIPDAQYRKKTPPKHSDELKYEFERAKDRKRRSAYRERRRIERETLQQQVGELSKQLSDLENDEDIGRQLSKSAWRMIAQTQYQHRVNAEAHQRQLIAAIDTRSALIGEFQAFVRDKCEGGAGVDDAVVFRHKRMKLEPSDAEFYEIYLGELDTIYTQTDEALRSCDLASTDLDWDGDKWRVEVNSGCFTYADKNLVASSLKQTCESLWDVSQFQPRQEDRQSFDQVEDPETTTAYKFRVTTQLKSGRAVSIRQRFVARRYKEDGRGVIVWRSLTEGEGMFTGMHLDETGWAVAIPLPGQPEAGTLVRTCIRHKPMHFGPVVTQDSSVKQFTDAVLGMVNEDGLEITSKLGKLHLRDD</sequence>
<keyword evidence="1" id="KW-0175">Coiled coil</keyword>
<dbReference type="OrthoDB" id="119452at2759"/>
<gene>
    <name evidence="2" type="ORF">PHYBOEH_003726</name>
</gene>